<dbReference type="AlphaFoldDB" id="A0A5M8QIR9"/>
<keyword evidence="3 4" id="KW-0546">Nucleotide metabolism</keyword>
<feature type="site" description="Important for substrate specificity" evidence="4">
    <location>
        <position position="74"/>
    </location>
</feature>
<dbReference type="OrthoDB" id="9807767at2"/>
<dbReference type="EC" id="3.6.1.9" evidence="4"/>
<evidence type="ECO:0000256" key="1">
    <source>
        <dbReference type="ARBA" id="ARBA00001968"/>
    </source>
</evidence>
<dbReference type="InterPro" id="IPR003697">
    <property type="entry name" value="Maf-like"/>
</dbReference>
<protein>
    <recommendedName>
        <fullName evidence="4">dTTP/UTP pyrophosphatase</fullName>
        <shortName evidence="4">dTTPase/UTPase</shortName>
        <ecNumber evidence="4">3.6.1.9</ecNumber>
    </recommendedName>
    <alternativeName>
        <fullName evidence="4">Nucleoside triphosphate pyrophosphatase</fullName>
    </alternativeName>
    <alternativeName>
        <fullName evidence="4">Nucleotide pyrophosphatase</fullName>
        <shortName evidence="4">Nucleotide PPase</shortName>
    </alternativeName>
</protein>
<evidence type="ECO:0000256" key="4">
    <source>
        <dbReference type="HAMAP-Rule" id="MF_00528"/>
    </source>
</evidence>
<dbReference type="PANTHER" id="PTHR43213">
    <property type="entry name" value="BIFUNCTIONAL DTTP/UTP PYROPHOSPHATASE/METHYLTRANSFERASE PROTEIN-RELATED"/>
    <property type="match status" value="1"/>
</dbReference>
<comment type="subcellular location">
    <subcellularLocation>
        <location evidence="4">Cytoplasm</location>
    </subcellularLocation>
</comment>
<comment type="catalytic activity">
    <reaction evidence="4">
        <text>UTP + H2O = UMP + diphosphate + H(+)</text>
        <dbReference type="Rhea" id="RHEA:29395"/>
        <dbReference type="ChEBI" id="CHEBI:15377"/>
        <dbReference type="ChEBI" id="CHEBI:15378"/>
        <dbReference type="ChEBI" id="CHEBI:33019"/>
        <dbReference type="ChEBI" id="CHEBI:46398"/>
        <dbReference type="ChEBI" id="CHEBI:57865"/>
        <dbReference type="EC" id="3.6.1.9"/>
    </reaction>
</comment>
<gene>
    <name evidence="5" type="primary">maf</name>
    <name evidence="6" type="ORF">ACD591_16900</name>
    <name evidence="5" type="ORF">FOE74_08635</name>
</gene>
<comment type="similarity">
    <text evidence="4">Belongs to the Maf family. YhdE subfamily.</text>
</comment>
<organism evidence="5 7">
    <name type="scientific">Rufibacter glacialis</name>
    <dbReference type="NCBI Taxonomy" id="1259555"/>
    <lineage>
        <taxon>Bacteria</taxon>
        <taxon>Pseudomonadati</taxon>
        <taxon>Bacteroidota</taxon>
        <taxon>Cytophagia</taxon>
        <taxon>Cytophagales</taxon>
        <taxon>Hymenobacteraceae</taxon>
        <taxon>Rufibacter</taxon>
    </lineage>
</organism>
<accession>A0A5M8QIR9</accession>
<dbReference type="EMBL" id="VKKZ01000020">
    <property type="protein sequence ID" value="KAA6434262.1"/>
    <property type="molecule type" value="Genomic_DNA"/>
</dbReference>
<comment type="cofactor">
    <cofactor evidence="1 4">
        <name>a divalent metal cation</name>
        <dbReference type="ChEBI" id="CHEBI:60240"/>
    </cofactor>
</comment>
<dbReference type="GO" id="GO:0047429">
    <property type="term" value="F:nucleoside triphosphate diphosphatase activity"/>
    <property type="evidence" value="ECO:0007669"/>
    <property type="project" value="UniProtKB-EC"/>
</dbReference>
<reference evidence="5 7" key="1">
    <citation type="submission" date="2019-07" db="EMBL/GenBank/DDBJ databases">
        <authorList>
            <person name="Qu J.-H."/>
        </authorList>
    </citation>
    <scope>NUCLEOTIDE SEQUENCE [LARGE SCALE GENOMIC DNA]</scope>
    <source>
        <strain evidence="5 7">MDT1-10-3</strain>
    </source>
</reference>
<dbReference type="HAMAP" id="MF_00528">
    <property type="entry name" value="Maf"/>
    <property type="match status" value="1"/>
</dbReference>
<reference evidence="6 8" key="3">
    <citation type="submission" date="2024-08" db="EMBL/GenBank/DDBJ databases">
        <authorList>
            <person name="Wei W."/>
        </authorList>
    </citation>
    <scope>NUCLEOTIDE SEQUENCE [LARGE SCALE GENOMIC DNA]</scope>
    <source>
        <strain evidence="6 8">XU2</strain>
    </source>
</reference>
<dbReference type="EMBL" id="JBGOGF010000010">
    <property type="protein sequence ID" value="MFA1772980.1"/>
    <property type="molecule type" value="Genomic_DNA"/>
</dbReference>
<dbReference type="Proteomes" id="UP001570846">
    <property type="component" value="Unassembled WGS sequence"/>
</dbReference>
<comment type="caution">
    <text evidence="4">Lacks conserved residue(s) required for the propagation of feature annotation.</text>
</comment>
<evidence type="ECO:0000256" key="3">
    <source>
        <dbReference type="ARBA" id="ARBA00023080"/>
    </source>
</evidence>
<feature type="active site" description="Proton acceptor" evidence="4">
    <location>
        <position position="73"/>
    </location>
</feature>
<dbReference type="GO" id="GO:0009117">
    <property type="term" value="P:nucleotide metabolic process"/>
    <property type="evidence" value="ECO:0007669"/>
    <property type="project" value="UniProtKB-KW"/>
</dbReference>
<reference evidence="5 7" key="2">
    <citation type="submission" date="2019-09" db="EMBL/GenBank/DDBJ databases">
        <title>A bacterium isolated from glacier soil.</title>
        <authorList>
            <person name="Liu Q."/>
        </authorList>
    </citation>
    <scope>NUCLEOTIDE SEQUENCE [LARGE SCALE GENOMIC DNA]</scope>
    <source>
        <strain evidence="5 7">MDT1-10-3</strain>
    </source>
</reference>
<dbReference type="GO" id="GO:0005737">
    <property type="term" value="C:cytoplasm"/>
    <property type="evidence" value="ECO:0007669"/>
    <property type="project" value="UniProtKB-SubCell"/>
</dbReference>
<evidence type="ECO:0000313" key="7">
    <source>
        <dbReference type="Proteomes" id="UP000323866"/>
    </source>
</evidence>
<keyword evidence="2 4" id="KW-0378">Hydrolase</keyword>
<dbReference type="Proteomes" id="UP000323866">
    <property type="component" value="Unassembled WGS sequence"/>
</dbReference>
<evidence type="ECO:0000313" key="6">
    <source>
        <dbReference type="EMBL" id="MFA1772980.1"/>
    </source>
</evidence>
<dbReference type="NCBIfam" id="TIGR00172">
    <property type="entry name" value="maf"/>
    <property type="match status" value="1"/>
</dbReference>
<comment type="caution">
    <text evidence="5">The sequence shown here is derived from an EMBL/GenBank/DDBJ whole genome shotgun (WGS) entry which is preliminary data.</text>
</comment>
<feature type="site" description="Important for substrate specificity" evidence="4">
    <location>
        <position position="156"/>
    </location>
</feature>
<evidence type="ECO:0000313" key="8">
    <source>
        <dbReference type="Proteomes" id="UP001570846"/>
    </source>
</evidence>
<keyword evidence="4" id="KW-0963">Cytoplasm</keyword>
<evidence type="ECO:0000256" key="2">
    <source>
        <dbReference type="ARBA" id="ARBA00022801"/>
    </source>
</evidence>
<name>A0A5M8QIR9_9BACT</name>
<keyword evidence="8" id="KW-1185">Reference proteome</keyword>
<evidence type="ECO:0000313" key="5">
    <source>
        <dbReference type="EMBL" id="KAA6434262.1"/>
    </source>
</evidence>
<dbReference type="Gene3D" id="3.90.950.10">
    <property type="match status" value="1"/>
</dbReference>
<dbReference type="PIRSF" id="PIRSF006305">
    <property type="entry name" value="Maf"/>
    <property type="match status" value="1"/>
</dbReference>
<sequence>MNSTRNLILASNSPRRKELLTNLGLTFEVRVKEVDENYPPELARAEVAEYLAAHKASFYQEGLNPEDVIITADTIVCLDELVLNKPYDHAQATRMLTMLSGRSHEVYTGVCLLSQEKSLVFHDVTTVHFRDFTREEIDFYINTYKPFDKAGSYGAQDWLGLVGIERIEGSYFNVMGLPVHRLYQELQTF</sequence>
<dbReference type="Pfam" id="PF02545">
    <property type="entry name" value="Maf"/>
    <property type="match status" value="1"/>
</dbReference>
<comment type="catalytic activity">
    <reaction evidence="4">
        <text>dTTP + H2O = dTMP + diphosphate + H(+)</text>
        <dbReference type="Rhea" id="RHEA:28534"/>
        <dbReference type="ChEBI" id="CHEBI:15377"/>
        <dbReference type="ChEBI" id="CHEBI:15378"/>
        <dbReference type="ChEBI" id="CHEBI:33019"/>
        <dbReference type="ChEBI" id="CHEBI:37568"/>
        <dbReference type="ChEBI" id="CHEBI:63528"/>
        <dbReference type="EC" id="3.6.1.9"/>
    </reaction>
</comment>
<proteinExistence type="inferred from homology"/>
<dbReference type="InterPro" id="IPR029001">
    <property type="entry name" value="ITPase-like_fam"/>
</dbReference>
<comment type="function">
    <text evidence="4">Nucleoside triphosphate pyrophosphatase that hydrolyzes dTTP and UTP. May have a dual role in cell division arrest and in preventing the incorporation of modified nucleotides into cellular nucleic acids.</text>
</comment>
<dbReference type="RefSeq" id="WP_149098206.1">
    <property type="nucleotide sequence ID" value="NZ_BMMG01000003.1"/>
</dbReference>
<feature type="site" description="Important for substrate specificity" evidence="4">
    <location>
        <position position="15"/>
    </location>
</feature>
<dbReference type="PANTHER" id="PTHR43213:SF5">
    <property type="entry name" value="BIFUNCTIONAL DTTP_UTP PYROPHOSPHATASE_METHYLTRANSFERASE PROTEIN-RELATED"/>
    <property type="match status" value="1"/>
</dbReference>
<dbReference type="CDD" id="cd00555">
    <property type="entry name" value="Maf"/>
    <property type="match status" value="1"/>
</dbReference>
<dbReference type="SUPFAM" id="SSF52972">
    <property type="entry name" value="ITPase-like"/>
    <property type="match status" value="1"/>
</dbReference>